<dbReference type="AlphaFoldDB" id="A0A511AWA6"/>
<protein>
    <submittedName>
        <fullName evidence="8">Branched-chain amino acid ABC transporter permease</fullName>
    </submittedName>
</protein>
<proteinExistence type="predicted"/>
<feature type="transmembrane region" description="Helical" evidence="7">
    <location>
        <begin position="285"/>
        <end position="305"/>
    </location>
</feature>
<reference evidence="8 9" key="1">
    <citation type="submission" date="2019-07" db="EMBL/GenBank/DDBJ databases">
        <title>Whole genome shotgun sequence of Alkalibacterium kapii NBRC 103247.</title>
        <authorList>
            <person name="Hosoyama A."/>
            <person name="Uohara A."/>
            <person name="Ohji S."/>
            <person name="Ichikawa N."/>
        </authorList>
    </citation>
    <scope>NUCLEOTIDE SEQUENCE [LARGE SCALE GENOMIC DNA]</scope>
    <source>
        <strain evidence="8 9">NBRC 103247</strain>
    </source>
</reference>
<dbReference type="EMBL" id="BJUY01000010">
    <property type="protein sequence ID" value="GEK91401.1"/>
    <property type="molecule type" value="Genomic_DNA"/>
</dbReference>
<dbReference type="PANTHER" id="PTHR30482:SF10">
    <property type="entry name" value="HIGH-AFFINITY BRANCHED-CHAIN AMINO ACID TRANSPORT PROTEIN BRAE"/>
    <property type="match status" value="1"/>
</dbReference>
<dbReference type="InterPro" id="IPR001851">
    <property type="entry name" value="ABC_transp_permease"/>
</dbReference>
<evidence type="ECO:0000256" key="7">
    <source>
        <dbReference type="SAM" id="Phobius"/>
    </source>
</evidence>
<dbReference type="GO" id="GO:0015658">
    <property type="term" value="F:branched-chain amino acid transmembrane transporter activity"/>
    <property type="evidence" value="ECO:0007669"/>
    <property type="project" value="InterPro"/>
</dbReference>
<evidence type="ECO:0000256" key="6">
    <source>
        <dbReference type="SAM" id="MobiDB-lite"/>
    </source>
</evidence>
<dbReference type="PANTHER" id="PTHR30482">
    <property type="entry name" value="HIGH-AFFINITY BRANCHED-CHAIN AMINO ACID TRANSPORT SYSTEM PERMEASE"/>
    <property type="match status" value="1"/>
</dbReference>
<dbReference type="RefSeq" id="WP_186805102.1">
    <property type="nucleotide sequence ID" value="NZ_BJUY01000010.1"/>
</dbReference>
<comment type="caution">
    <text evidence="8">The sequence shown here is derived from an EMBL/GenBank/DDBJ whole genome shotgun (WGS) entry which is preliminary data.</text>
</comment>
<accession>A0A511AWA6</accession>
<feature type="transmembrane region" description="Helical" evidence="7">
    <location>
        <begin position="86"/>
        <end position="109"/>
    </location>
</feature>
<feature type="transmembrane region" description="Helical" evidence="7">
    <location>
        <begin position="61"/>
        <end position="80"/>
    </location>
</feature>
<feature type="transmembrane region" description="Helical" evidence="7">
    <location>
        <begin position="37"/>
        <end position="56"/>
    </location>
</feature>
<comment type="subcellular location">
    <subcellularLocation>
        <location evidence="1">Cell membrane</location>
        <topology evidence="1">Multi-pass membrane protein</topology>
    </subcellularLocation>
</comment>
<name>A0A511AWA6_9LACT</name>
<keyword evidence="3 7" id="KW-0812">Transmembrane</keyword>
<keyword evidence="5 7" id="KW-0472">Membrane</keyword>
<gene>
    <name evidence="8" type="ORF">AKA01nite_10230</name>
</gene>
<feature type="transmembrane region" description="Helical" evidence="7">
    <location>
        <begin position="162"/>
        <end position="179"/>
    </location>
</feature>
<feature type="transmembrane region" description="Helical" evidence="7">
    <location>
        <begin position="251"/>
        <end position="273"/>
    </location>
</feature>
<organism evidence="8 9">
    <name type="scientific">Alkalibacterium kapii</name>
    <dbReference type="NCBI Taxonomy" id="426704"/>
    <lineage>
        <taxon>Bacteria</taxon>
        <taxon>Bacillati</taxon>
        <taxon>Bacillota</taxon>
        <taxon>Bacilli</taxon>
        <taxon>Lactobacillales</taxon>
        <taxon>Carnobacteriaceae</taxon>
        <taxon>Alkalibacterium</taxon>
    </lineage>
</organism>
<keyword evidence="4 7" id="KW-1133">Transmembrane helix</keyword>
<sequence>MIKIVKNSYIQFILLGLALLTLPFIAEMGVIRNSTVTVIGTTIIYTIAALGLNVLLGFSGLISLGTAGFMGLAAYISAYVTETMNLPFEVAVLAAIIIPTFLGILVGILSLKFEGIYLGIATLVVAEILREIFINVTEFTGGASGALASRPELLGFFKLDRIQTYYLIVIVMVIIFMLIHNLTKGHMGRALNAMRGSEAAAQAMGINIFKYRLIAFGIATILASVSGVLYVHYVGLSYPTTWNLMLSLDFLAIIVVGGFRSIFGTFIGAFILFAMSELFLKPIPALANIAPLVKGILIIIFILYYPNGLANIKNQVSHWWQRRKGKKDEYGQTKEKKKKLTRAEVRENDTA</sequence>
<keyword evidence="2" id="KW-1003">Cell membrane</keyword>
<evidence type="ECO:0000256" key="5">
    <source>
        <dbReference type="ARBA" id="ARBA00023136"/>
    </source>
</evidence>
<feature type="transmembrane region" description="Helical" evidence="7">
    <location>
        <begin position="12"/>
        <end position="31"/>
    </location>
</feature>
<dbReference type="Proteomes" id="UP000321662">
    <property type="component" value="Unassembled WGS sequence"/>
</dbReference>
<evidence type="ECO:0000256" key="1">
    <source>
        <dbReference type="ARBA" id="ARBA00004651"/>
    </source>
</evidence>
<dbReference type="Pfam" id="PF02653">
    <property type="entry name" value="BPD_transp_2"/>
    <property type="match status" value="1"/>
</dbReference>
<feature type="transmembrane region" description="Helical" evidence="7">
    <location>
        <begin position="116"/>
        <end position="134"/>
    </location>
</feature>
<evidence type="ECO:0000256" key="2">
    <source>
        <dbReference type="ARBA" id="ARBA00022475"/>
    </source>
</evidence>
<keyword evidence="9" id="KW-1185">Reference proteome</keyword>
<feature type="region of interest" description="Disordered" evidence="6">
    <location>
        <begin position="325"/>
        <end position="351"/>
    </location>
</feature>
<feature type="compositionally biased region" description="Basic and acidic residues" evidence="6">
    <location>
        <begin position="341"/>
        <end position="351"/>
    </location>
</feature>
<evidence type="ECO:0000256" key="4">
    <source>
        <dbReference type="ARBA" id="ARBA00022989"/>
    </source>
</evidence>
<dbReference type="InterPro" id="IPR043428">
    <property type="entry name" value="LivM-like"/>
</dbReference>
<feature type="transmembrane region" description="Helical" evidence="7">
    <location>
        <begin position="213"/>
        <end position="231"/>
    </location>
</feature>
<dbReference type="CDD" id="cd06581">
    <property type="entry name" value="TM_PBP1_LivM_like"/>
    <property type="match status" value="1"/>
</dbReference>
<evidence type="ECO:0000313" key="8">
    <source>
        <dbReference type="EMBL" id="GEK91401.1"/>
    </source>
</evidence>
<evidence type="ECO:0000313" key="9">
    <source>
        <dbReference type="Proteomes" id="UP000321662"/>
    </source>
</evidence>
<evidence type="ECO:0000256" key="3">
    <source>
        <dbReference type="ARBA" id="ARBA00022692"/>
    </source>
</evidence>
<dbReference type="GO" id="GO:0005886">
    <property type="term" value="C:plasma membrane"/>
    <property type="evidence" value="ECO:0007669"/>
    <property type="project" value="UniProtKB-SubCell"/>
</dbReference>